<proteinExistence type="predicted"/>
<dbReference type="InterPro" id="IPR001810">
    <property type="entry name" value="F-box_dom"/>
</dbReference>
<comment type="caution">
    <text evidence="2">The sequence shown here is derived from an EMBL/GenBank/DDBJ whole genome shotgun (WGS) entry which is preliminary data.</text>
</comment>
<name>A0A9P5XBM9_9AGAR</name>
<dbReference type="OrthoDB" id="2635672at2759"/>
<gene>
    <name evidence="2" type="ORF">P691DRAFT_800891</name>
</gene>
<keyword evidence="3" id="KW-1185">Reference proteome</keyword>
<dbReference type="AlphaFoldDB" id="A0A9P5XBM9"/>
<evidence type="ECO:0000259" key="1">
    <source>
        <dbReference type="PROSITE" id="PS50181"/>
    </source>
</evidence>
<dbReference type="Proteomes" id="UP000807342">
    <property type="component" value="Unassembled WGS sequence"/>
</dbReference>
<dbReference type="Pfam" id="PF00646">
    <property type="entry name" value="F-box"/>
    <property type="match status" value="1"/>
</dbReference>
<sequence>MNDLPVEIHDAIMDNLDVSSLFSLGKVSRTLGHIVLRRTIPPAALEHICSHSEFVIAPDAPVTLIPAVTAAVWALKITTITYVVEREQEFRFLDDMRGLAILLSQLPGSLESLKVRIAFNYTRHQLQDSRKGDWPKTLGRLLGVAVSTGCNRIEMSYGPLPDLIRMGYSPPFYGPNALSRLWGNIRFRFMQINYKPLSQTTHATMKAVVFETPLFFTNSFMLRTIKNLQRVPCTIQHLTISPPAGSYRHFNCDPRTWAMFSSSVHLPHLTSLILKIASDTSVMTYDTLFEILSRHPNITFLTLDFFPWTWGVTVPEAAKKRNSILPKLETLEAQPQLISWLLPLTTHSGKRALIGHGRAWRRPLKSVHILTSYPAHVQALDSAILDLSVLFCSDDGTSNSSSSSPPIPVIDIRLEMNVQSWYWREWIRGHAEYGITNLTLVVNLKADPLFFLGVLRGFPELECLEFLGQPFGHPTLDEELYRGITNGCPRLKTLKFNGNVISGRT</sequence>
<evidence type="ECO:0000313" key="3">
    <source>
        <dbReference type="Proteomes" id="UP000807342"/>
    </source>
</evidence>
<feature type="domain" description="F-box" evidence="1">
    <location>
        <begin position="1"/>
        <end position="35"/>
    </location>
</feature>
<accession>A0A9P5XBM9</accession>
<organism evidence="2 3">
    <name type="scientific">Macrolepiota fuliginosa MF-IS2</name>
    <dbReference type="NCBI Taxonomy" id="1400762"/>
    <lineage>
        <taxon>Eukaryota</taxon>
        <taxon>Fungi</taxon>
        <taxon>Dikarya</taxon>
        <taxon>Basidiomycota</taxon>
        <taxon>Agaricomycotina</taxon>
        <taxon>Agaricomycetes</taxon>
        <taxon>Agaricomycetidae</taxon>
        <taxon>Agaricales</taxon>
        <taxon>Agaricineae</taxon>
        <taxon>Agaricaceae</taxon>
        <taxon>Macrolepiota</taxon>
    </lineage>
</organism>
<dbReference type="PROSITE" id="PS50181">
    <property type="entry name" value="FBOX"/>
    <property type="match status" value="1"/>
</dbReference>
<reference evidence="2" key="1">
    <citation type="submission" date="2020-11" db="EMBL/GenBank/DDBJ databases">
        <authorList>
            <consortium name="DOE Joint Genome Institute"/>
            <person name="Ahrendt S."/>
            <person name="Riley R."/>
            <person name="Andreopoulos W."/>
            <person name="Labutti K."/>
            <person name="Pangilinan J."/>
            <person name="Ruiz-Duenas F.J."/>
            <person name="Barrasa J.M."/>
            <person name="Sanchez-Garcia M."/>
            <person name="Camarero S."/>
            <person name="Miyauchi S."/>
            <person name="Serrano A."/>
            <person name="Linde D."/>
            <person name="Babiker R."/>
            <person name="Drula E."/>
            <person name="Ayuso-Fernandez I."/>
            <person name="Pacheco R."/>
            <person name="Padilla G."/>
            <person name="Ferreira P."/>
            <person name="Barriuso J."/>
            <person name="Kellner H."/>
            <person name="Castanera R."/>
            <person name="Alfaro M."/>
            <person name="Ramirez L."/>
            <person name="Pisabarro A.G."/>
            <person name="Kuo A."/>
            <person name="Tritt A."/>
            <person name="Lipzen A."/>
            <person name="He G."/>
            <person name="Yan M."/>
            <person name="Ng V."/>
            <person name="Cullen D."/>
            <person name="Martin F."/>
            <person name="Rosso M.-N."/>
            <person name="Henrissat B."/>
            <person name="Hibbett D."/>
            <person name="Martinez A.T."/>
            <person name="Grigoriev I.V."/>
        </authorList>
    </citation>
    <scope>NUCLEOTIDE SEQUENCE</scope>
    <source>
        <strain evidence="2">MF-IS2</strain>
    </source>
</reference>
<evidence type="ECO:0000313" key="2">
    <source>
        <dbReference type="EMBL" id="KAF9448397.1"/>
    </source>
</evidence>
<protein>
    <recommendedName>
        <fullName evidence="1">F-box domain-containing protein</fullName>
    </recommendedName>
</protein>
<dbReference type="EMBL" id="MU151163">
    <property type="protein sequence ID" value="KAF9448397.1"/>
    <property type="molecule type" value="Genomic_DNA"/>
</dbReference>